<keyword evidence="13" id="KW-1185">Reference proteome</keyword>
<feature type="active site" description="Proton donor" evidence="9">
    <location>
        <position position="184"/>
    </location>
</feature>
<dbReference type="SUPFAM" id="SSF56317">
    <property type="entry name" value="Carbon-nitrogen hydrolase"/>
    <property type="match status" value="1"/>
</dbReference>
<dbReference type="Pfam" id="PF00795">
    <property type="entry name" value="CN_hydrolase"/>
    <property type="match status" value="1"/>
</dbReference>
<dbReference type="EC" id="3.5.1.12" evidence="6"/>
<reference evidence="12" key="2">
    <citation type="submission" date="2025-09" db="UniProtKB">
        <authorList>
            <consortium name="Ensembl"/>
        </authorList>
    </citation>
    <scope>IDENTIFICATION</scope>
</reference>
<proteinExistence type="inferred from homology"/>
<dbReference type="CTD" id="686"/>
<keyword evidence="2 10" id="KW-0732">Signal</keyword>
<dbReference type="AlphaFoldDB" id="A0A8D2LET5"/>
<evidence type="ECO:0000256" key="3">
    <source>
        <dbReference type="ARBA" id="ARBA00022801"/>
    </source>
</evidence>
<keyword evidence="4" id="KW-0325">Glycoprotein</keyword>
<reference evidence="12" key="1">
    <citation type="submission" date="2025-08" db="UniProtKB">
        <authorList>
            <consortium name="Ensembl"/>
        </authorList>
    </citation>
    <scope>IDENTIFICATION</scope>
</reference>
<dbReference type="Ensembl" id="ENSVKKT00000021796.1">
    <property type="protein sequence ID" value="ENSVKKP00000021266.1"/>
    <property type="gene ID" value="ENSVKKG00000014260.1"/>
</dbReference>
<feature type="chain" id="PRO_5034497097" description="Biotinidase" evidence="10">
    <location>
        <begin position="22"/>
        <end position="499"/>
    </location>
</feature>
<dbReference type="RefSeq" id="XP_044306620.1">
    <property type="nucleotide sequence ID" value="XM_044450685.1"/>
</dbReference>
<feature type="active site" description="Nucleophile" evidence="9">
    <location>
        <position position="217"/>
    </location>
</feature>
<dbReference type="InterPro" id="IPR043957">
    <property type="entry name" value="Vanin_C"/>
</dbReference>
<dbReference type="FunFam" id="3.60.110.10:FF:000001">
    <property type="entry name" value="biotinidase isoform X1"/>
    <property type="match status" value="1"/>
</dbReference>
<comment type="similarity">
    <text evidence="1">Belongs to the carbon-nitrogen hydrolase superfamily. BTD/VNN family.</text>
</comment>
<dbReference type="RefSeq" id="XP_044306617.1">
    <property type="nucleotide sequence ID" value="XM_044450682.1"/>
</dbReference>
<dbReference type="InterPro" id="IPR012101">
    <property type="entry name" value="Biotinidase-like_euk"/>
</dbReference>
<evidence type="ECO:0000256" key="8">
    <source>
        <dbReference type="ARBA" id="ARBA00043697"/>
    </source>
</evidence>
<organism evidence="12 13">
    <name type="scientific">Varanus komodoensis</name>
    <name type="common">Komodo dragon</name>
    <dbReference type="NCBI Taxonomy" id="61221"/>
    <lineage>
        <taxon>Eukaryota</taxon>
        <taxon>Metazoa</taxon>
        <taxon>Chordata</taxon>
        <taxon>Craniata</taxon>
        <taxon>Vertebrata</taxon>
        <taxon>Euteleostomi</taxon>
        <taxon>Lepidosauria</taxon>
        <taxon>Squamata</taxon>
        <taxon>Bifurcata</taxon>
        <taxon>Unidentata</taxon>
        <taxon>Episquamata</taxon>
        <taxon>Toxicofera</taxon>
        <taxon>Anguimorpha</taxon>
        <taxon>Paleoanguimorpha</taxon>
        <taxon>Varanoidea</taxon>
        <taxon>Varanidae</taxon>
        <taxon>Varanus</taxon>
    </lineage>
</organism>
<dbReference type="InterPro" id="IPR003010">
    <property type="entry name" value="C-N_Hydrolase"/>
</dbReference>
<evidence type="ECO:0000313" key="12">
    <source>
        <dbReference type="Ensembl" id="ENSVKKP00000021266.1"/>
    </source>
</evidence>
<dbReference type="PANTHER" id="PTHR10609:SF14">
    <property type="entry name" value="BIOTINIDASE"/>
    <property type="match status" value="1"/>
</dbReference>
<dbReference type="OMA" id="SGKWNPC"/>
<evidence type="ECO:0000256" key="6">
    <source>
        <dbReference type="ARBA" id="ARBA00039012"/>
    </source>
</evidence>
<dbReference type="Proteomes" id="UP000694545">
    <property type="component" value="Unplaced"/>
</dbReference>
<dbReference type="RefSeq" id="XP_044306625.1">
    <property type="nucleotide sequence ID" value="XM_044450690.1"/>
</dbReference>
<keyword evidence="3" id="KW-0378">Hydrolase</keyword>
<dbReference type="PROSITE" id="PS50263">
    <property type="entry name" value="CN_HYDROLASE"/>
    <property type="match status" value="1"/>
</dbReference>
<dbReference type="GO" id="GO:0047708">
    <property type="term" value="F:biotinidase activity"/>
    <property type="evidence" value="ECO:0007669"/>
    <property type="project" value="UniProtKB-EC"/>
</dbReference>
<gene>
    <name evidence="12" type="primary">BTD</name>
</gene>
<evidence type="ECO:0000256" key="1">
    <source>
        <dbReference type="ARBA" id="ARBA00008225"/>
    </source>
</evidence>
<protein>
    <recommendedName>
        <fullName evidence="7">Biotinidase</fullName>
        <ecNumber evidence="6">3.5.1.12</ecNumber>
    </recommendedName>
</protein>
<comment type="function">
    <text evidence="5">Catalytic release of biotin from biocytin, the product of biotin-dependent carboxylases degradation.</text>
</comment>
<dbReference type="GeneID" id="123033836"/>
<evidence type="ECO:0000256" key="2">
    <source>
        <dbReference type="ARBA" id="ARBA00022729"/>
    </source>
</evidence>
<dbReference type="CDD" id="cd07567">
    <property type="entry name" value="biotinidase_like"/>
    <property type="match status" value="1"/>
</dbReference>
<accession>A0A8D2LET5</accession>
<dbReference type="InterPro" id="IPR040154">
    <property type="entry name" value="Biotinidase/VNN"/>
</dbReference>
<dbReference type="RefSeq" id="XP_044306619.1">
    <property type="nucleotide sequence ID" value="XM_044450684.1"/>
</dbReference>
<dbReference type="GO" id="GO:0006768">
    <property type="term" value="P:biotin metabolic process"/>
    <property type="evidence" value="ECO:0007669"/>
    <property type="project" value="TreeGrafter"/>
</dbReference>
<feature type="domain" description="CN hydrolase" evidence="11">
    <location>
        <begin position="43"/>
        <end position="311"/>
    </location>
</feature>
<evidence type="ECO:0000259" key="11">
    <source>
        <dbReference type="PROSITE" id="PS50263"/>
    </source>
</evidence>
<dbReference type="RefSeq" id="XP_044306623.1">
    <property type="nucleotide sequence ID" value="XM_044450688.1"/>
</dbReference>
<evidence type="ECO:0000256" key="9">
    <source>
        <dbReference type="PIRSR" id="PIRSR011861-1"/>
    </source>
</evidence>
<evidence type="ECO:0000256" key="4">
    <source>
        <dbReference type="ARBA" id="ARBA00023180"/>
    </source>
</evidence>
<dbReference type="RefSeq" id="XP_044306622.1">
    <property type="nucleotide sequence ID" value="XM_044450687.1"/>
</dbReference>
<sequence>MAHLTFGSSCILVLFCYQVLSGNDHRDRHYVAAVYEHPVILNPNPTAITDRQTALQLMNRNLDIYEEQVIAAVKQGAQIIIFPEDGIQGFNFTRTSIYPYLDFIPYPDSVTWNPCKEAYLFNDTEVLHKLSCMAWKNQVFLVANLGTKQSCEHSDPHCPPDGRYQFNTNVVFSDNGTLIARYRKQNLYFEQAFNTPPEIDYTIFDTPFAGKFGIFTCFDILFYEPSVNLIKQFSVKQIAYPTAWMNQLPLLSAVEFQQAFATAFNINLLAANIHHPDLGMTGSGIYTPTKSSIYYDMESINGKLIVAEIPVITSEPVKSFSSFQTDNPICYKEDQEVHCGITQKEPPVIFYAEMMYDNFTFIPIMEAKGDIQVCSNTLCCNLSYQRLVLSNELYVLGVFDGLHTVHGTYYVQACALVKCAGLNYTSCGQEVTKATGLIDFQLQGNFSTAFVFPLLLRSDVTLDFADHLGWKNNYYVMQKKGGSSGLITAGLYGRWFDKD</sequence>
<feature type="signal peptide" evidence="10">
    <location>
        <begin position="1"/>
        <end position="21"/>
    </location>
</feature>
<evidence type="ECO:0000256" key="5">
    <source>
        <dbReference type="ARBA" id="ARBA00037073"/>
    </source>
</evidence>
<dbReference type="PIRSF" id="PIRSF011861">
    <property type="entry name" value="Biotinidase"/>
    <property type="match status" value="1"/>
</dbReference>
<dbReference type="RefSeq" id="XP_044306616.1">
    <property type="nucleotide sequence ID" value="XM_044450681.1"/>
</dbReference>
<evidence type="ECO:0000256" key="7">
    <source>
        <dbReference type="ARBA" id="ARBA00039680"/>
    </source>
</evidence>
<comment type="catalytic activity">
    <reaction evidence="8">
        <text>biocytin + H2O = biotin + L-lysine</text>
        <dbReference type="Rhea" id="RHEA:77171"/>
        <dbReference type="ChEBI" id="CHEBI:15377"/>
        <dbReference type="ChEBI" id="CHEBI:32551"/>
        <dbReference type="ChEBI" id="CHEBI:57586"/>
        <dbReference type="ChEBI" id="CHEBI:195545"/>
        <dbReference type="EC" id="3.5.1.12"/>
    </reaction>
</comment>
<dbReference type="Pfam" id="PF19018">
    <property type="entry name" value="Vanin_C"/>
    <property type="match status" value="1"/>
</dbReference>
<dbReference type="InterPro" id="IPR036526">
    <property type="entry name" value="C-N_Hydrolase_sf"/>
</dbReference>
<dbReference type="PANTHER" id="PTHR10609">
    <property type="entry name" value="BIOTINIDASE-RELATED"/>
    <property type="match status" value="1"/>
</dbReference>
<dbReference type="RefSeq" id="XP_044306624.1">
    <property type="nucleotide sequence ID" value="XM_044450689.1"/>
</dbReference>
<dbReference type="RefSeq" id="XP_044306621.1">
    <property type="nucleotide sequence ID" value="XM_044450686.1"/>
</dbReference>
<dbReference type="Gene3D" id="3.60.110.10">
    <property type="entry name" value="Carbon-nitrogen hydrolase"/>
    <property type="match status" value="1"/>
</dbReference>
<feature type="active site" description="Proton acceptor" evidence="9">
    <location>
        <position position="84"/>
    </location>
</feature>
<name>A0A8D2LET5_VARKO</name>
<evidence type="ECO:0000256" key="10">
    <source>
        <dbReference type="SAM" id="SignalP"/>
    </source>
</evidence>
<evidence type="ECO:0000313" key="13">
    <source>
        <dbReference type="Proteomes" id="UP000694545"/>
    </source>
</evidence>